<dbReference type="PROSITE" id="PS50005">
    <property type="entry name" value="TPR"/>
    <property type="match status" value="1"/>
</dbReference>
<feature type="repeat" description="TPR" evidence="3">
    <location>
        <begin position="443"/>
        <end position="476"/>
    </location>
</feature>
<dbReference type="EMBL" id="BLJN01000004">
    <property type="protein sequence ID" value="GFE82227.1"/>
    <property type="molecule type" value="Genomic_DNA"/>
</dbReference>
<dbReference type="InterPro" id="IPR013105">
    <property type="entry name" value="TPR_2"/>
</dbReference>
<reference evidence="5" key="1">
    <citation type="submission" date="2020-01" db="EMBL/GenBank/DDBJ databases">
        <title>'Steroidobacter agaridevorans' sp. nov., agar-degrading bacteria isolated from rhizosphere soils.</title>
        <authorList>
            <person name="Ikenaga M."/>
            <person name="Kataoka M."/>
            <person name="Murouchi A."/>
            <person name="Katsuragi S."/>
            <person name="Sakai M."/>
        </authorList>
    </citation>
    <scope>NUCLEOTIDE SEQUENCE [LARGE SCALE GENOMIC DNA]</scope>
    <source>
        <strain evidence="5">YU21-B</strain>
    </source>
</reference>
<name>A0A829YFX3_9GAMM</name>
<dbReference type="SUPFAM" id="SSF48452">
    <property type="entry name" value="TPR-like"/>
    <property type="match status" value="2"/>
</dbReference>
<comment type="caution">
    <text evidence="4">The sequence shown here is derived from an EMBL/GenBank/DDBJ whole genome shotgun (WGS) entry which is preliminary data.</text>
</comment>
<protein>
    <recommendedName>
        <fullName evidence="6">Tetratricopeptide repeat protein</fullName>
    </recommendedName>
</protein>
<sequence length="526" mass="58562">MALLAAMASAAEHDHASSGKVDFPVSCSVPAQQQFNRAVTLLHHMTYPQARQAFEQITQAEPGCAMAHWGVAMTLFQPLWPTRPNAAALSRGWDEVQKAKALQSSPRELRFIDAVEAFYTQPESTDYWARIRRWEQASRQAYEALPGDDEAAVLFALSHLATTPAGGNLREHADQSAAILLEVYRKQPDHPGVMHYLVHANDVPGRERELLDITRKYDSIAPNNPHALHMPTHIYTRLGDWDGVIKGNLRAADAALSHPAGEQGEWVWDEFAHAIEYLIYAYLQQGADNEAAAQLHRLQSTPRMEPTFKTAFHLASTQTRSALERRDWNAALKIEPRTPRYLDWDRFMWAEATARFGRGLGAAHLGKNAEVQLALTRLDELEGVASKAGEDLFARNIRVLNLELAAWSAHAQGQEAKSIEIMRRAAELEVSTPKHAVTPGPTLPAYELLGDLYTEQKNPAEALQAYQKSLQLYPRRFNSLLGAATAARTAGDTAKARAFYSQLLELAAPDSPRTALKDARQYVTKR</sequence>
<evidence type="ECO:0000256" key="3">
    <source>
        <dbReference type="PROSITE-ProRule" id="PRU00339"/>
    </source>
</evidence>
<dbReference type="Proteomes" id="UP000445000">
    <property type="component" value="Unassembled WGS sequence"/>
</dbReference>
<evidence type="ECO:0008006" key="6">
    <source>
        <dbReference type="Google" id="ProtNLM"/>
    </source>
</evidence>
<evidence type="ECO:0000313" key="4">
    <source>
        <dbReference type="EMBL" id="GFE82227.1"/>
    </source>
</evidence>
<keyword evidence="1" id="KW-0677">Repeat</keyword>
<keyword evidence="5" id="KW-1185">Reference proteome</keyword>
<dbReference type="Pfam" id="PF07719">
    <property type="entry name" value="TPR_2"/>
    <property type="match status" value="1"/>
</dbReference>
<dbReference type="AlphaFoldDB" id="A0A829YFX3"/>
<gene>
    <name evidence="4" type="ORF">GCM10011487_42270</name>
</gene>
<organism evidence="4 5">
    <name type="scientific">Steroidobacter agaridevorans</name>
    <dbReference type="NCBI Taxonomy" id="2695856"/>
    <lineage>
        <taxon>Bacteria</taxon>
        <taxon>Pseudomonadati</taxon>
        <taxon>Pseudomonadota</taxon>
        <taxon>Gammaproteobacteria</taxon>
        <taxon>Steroidobacterales</taxon>
        <taxon>Steroidobacteraceae</taxon>
        <taxon>Steroidobacter</taxon>
    </lineage>
</organism>
<keyword evidence="2 3" id="KW-0802">TPR repeat</keyword>
<dbReference type="Gene3D" id="1.25.40.10">
    <property type="entry name" value="Tetratricopeptide repeat domain"/>
    <property type="match status" value="2"/>
</dbReference>
<dbReference type="InterPro" id="IPR011990">
    <property type="entry name" value="TPR-like_helical_dom_sf"/>
</dbReference>
<dbReference type="PANTHER" id="PTHR45588">
    <property type="entry name" value="TPR DOMAIN-CONTAINING PROTEIN"/>
    <property type="match status" value="1"/>
</dbReference>
<evidence type="ECO:0000256" key="2">
    <source>
        <dbReference type="ARBA" id="ARBA00022803"/>
    </source>
</evidence>
<dbReference type="SMART" id="SM00028">
    <property type="entry name" value="TPR"/>
    <property type="match status" value="3"/>
</dbReference>
<accession>A0A829YFX3</accession>
<evidence type="ECO:0000313" key="5">
    <source>
        <dbReference type="Proteomes" id="UP000445000"/>
    </source>
</evidence>
<evidence type="ECO:0000256" key="1">
    <source>
        <dbReference type="ARBA" id="ARBA00022737"/>
    </source>
</evidence>
<dbReference type="PANTHER" id="PTHR45588:SF1">
    <property type="entry name" value="WW DOMAIN-CONTAINING PROTEIN"/>
    <property type="match status" value="1"/>
</dbReference>
<dbReference type="InterPro" id="IPR019734">
    <property type="entry name" value="TPR_rpt"/>
</dbReference>
<proteinExistence type="predicted"/>